<evidence type="ECO:0000313" key="7">
    <source>
        <dbReference type="EMBL" id="SFK61419.1"/>
    </source>
</evidence>
<feature type="active site" description="Proton donor" evidence="3">
    <location>
        <position position="55"/>
    </location>
</feature>
<feature type="domain" description="NADP-dependent oxidoreductase" evidence="6">
    <location>
        <begin position="32"/>
        <end position="267"/>
    </location>
</feature>
<evidence type="ECO:0000256" key="5">
    <source>
        <dbReference type="PIRSR" id="PIRSR000097-3"/>
    </source>
</evidence>
<dbReference type="EMBL" id="FOSB01000023">
    <property type="protein sequence ID" value="SFK61419.1"/>
    <property type="molecule type" value="Genomic_DNA"/>
</dbReference>
<dbReference type="FunFam" id="3.20.20.100:FF:000015">
    <property type="entry name" value="Oxidoreductase, aldo/keto reductase family"/>
    <property type="match status" value="1"/>
</dbReference>
<evidence type="ECO:0000256" key="4">
    <source>
        <dbReference type="PIRSR" id="PIRSR000097-2"/>
    </source>
</evidence>
<dbReference type="InterPro" id="IPR023210">
    <property type="entry name" value="NADP_OxRdtase_dom"/>
</dbReference>
<keyword evidence="8" id="KW-1185">Reference proteome</keyword>
<dbReference type="PRINTS" id="PR00069">
    <property type="entry name" value="ALDKETRDTASE"/>
</dbReference>
<dbReference type="PANTHER" id="PTHR43827:SF1">
    <property type="entry name" value="2,5-DIKETO-D-GLUCONIC ACID REDUCTASE"/>
    <property type="match status" value="1"/>
</dbReference>
<dbReference type="SUPFAM" id="SSF51430">
    <property type="entry name" value="NAD(P)-linked oxidoreductase"/>
    <property type="match status" value="1"/>
</dbReference>
<dbReference type="PANTHER" id="PTHR43827">
    <property type="entry name" value="2,5-DIKETO-D-GLUCONIC ACID REDUCTASE"/>
    <property type="match status" value="1"/>
</dbReference>
<dbReference type="PROSITE" id="PS00062">
    <property type="entry name" value="ALDOKETO_REDUCTASE_2"/>
    <property type="match status" value="1"/>
</dbReference>
<evidence type="ECO:0000256" key="3">
    <source>
        <dbReference type="PIRSR" id="PIRSR000097-1"/>
    </source>
</evidence>
<dbReference type="Pfam" id="PF00248">
    <property type="entry name" value="Aldo_ket_red"/>
    <property type="match status" value="1"/>
</dbReference>
<accession>A0A1I4B0H3</accession>
<keyword evidence="2" id="KW-0560">Oxidoreductase</keyword>
<dbReference type="PIRSF" id="PIRSF000097">
    <property type="entry name" value="AKR"/>
    <property type="match status" value="1"/>
</dbReference>
<dbReference type="AlphaFoldDB" id="A0A1I4B0H3"/>
<dbReference type="GO" id="GO:0016491">
    <property type="term" value="F:oxidoreductase activity"/>
    <property type="evidence" value="ECO:0007669"/>
    <property type="project" value="UniProtKB-KW"/>
</dbReference>
<organism evidence="7 8">
    <name type="scientific">Halobacillus dabanensis</name>
    <dbReference type="NCBI Taxonomy" id="240302"/>
    <lineage>
        <taxon>Bacteria</taxon>
        <taxon>Bacillati</taxon>
        <taxon>Bacillota</taxon>
        <taxon>Bacilli</taxon>
        <taxon>Bacillales</taxon>
        <taxon>Bacillaceae</taxon>
        <taxon>Halobacillus</taxon>
    </lineage>
</organism>
<evidence type="ECO:0000256" key="1">
    <source>
        <dbReference type="ARBA" id="ARBA00007905"/>
    </source>
</evidence>
<reference evidence="8" key="1">
    <citation type="submission" date="2016-10" db="EMBL/GenBank/DDBJ databases">
        <authorList>
            <person name="Varghese N."/>
            <person name="Submissions S."/>
        </authorList>
    </citation>
    <scope>NUCLEOTIDE SEQUENCE [LARGE SCALE GENOMIC DNA]</scope>
    <source>
        <strain evidence="8">CGMCC 1.3704</strain>
    </source>
</reference>
<dbReference type="CDD" id="cd19157">
    <property type="entry name" value="AKR_AKR5G1-3"/>
    <property type="match status" value="1"/>
</dbReference>
<dbReference type="Proteomes" id="UP000183557">
    <property type="component" value="Unassembled WGS sequence"/>
</dbReference>
<dbReference type="PROSITE" id="PS00063">
    <property type="entry name" value="ALDOKETO_REDUCTASE_3"/>
    <property type="match status" value="1"/>
</dbReference>
<gene>
    <name evidence="7" type="ORF">SAMN04487936_1238</name>
</gene>
<dbReference type="PROSITE" id="PS00798">
    <property type="entry name" value="ALDOKETO_REDUCTASE_1"/>
    <property type="match status" value="1"/>
</dbReference>
<name>A0A1I4B0H3_HALDA</name>
<dbReference type="InterPro" id="IPR044500">
    <property type="entry name" value="AKR5G"/>
</dbReference>
<sequence>MMVKNLQDTTTLHNGVKMPWLGIGVFKVEEGPELVNAVKAAIKHGYRSVDTAAIYENEKGVGKGIQEGLKEAEISREELFVTSKVWNADLGYESTIAAFETSLKKLGLEYLDLYLIHWPVEGKYKDAWRALETLYKEGRIKAIGVSNFQIHHLEDLMKDAEIKPMINQVENHPRLTQKELQAFCQDNGIQLEAWSPLMQGQLLDNEVLREIADKHNKSVAQIILRWDLQNGVVTIPKSTKEHRIIENANVFDFELTKEEMQIIDDLNQNYRVGPDPDNFDF</sequence>
<dbReference type="InterPro" id="IPR036812">
    <property type="entry name" value="NAD(P)_OxRdtase_dom_sf"/>
</dbReference>
<feature type="site" description="Lowers pKa of active site Tyr" evidence="5">
    <location>
        <position position="84"/>
    </location>
</feature>
<feature type="binding site" evidence="4">
    <location>
        <position position="117"/>
    </location>
    <ligand>
        <name>substrate</name>
    </ligand>
</feature>
<protein>
    <submittedName>
        <fullName evidence="7">Aldo/keto reductase</fullName>
    </submittedName>
</protein>
<dbReference type="InterPro" id="IPR018170">
    <property type="entry name" value="Aldo/ket_reductase_CS"/>
</dbReference>
<evidence type="ECO:0000313" key="8">
    <source>
        <dbReference type="Proteomes" id="UP000183557"/>
    </source>
</evidence>
<evidence type="ECO:0000256" key="2">
    <source>
        <dbReference type="ARBA" id="ARBA00023002"/>
    </source>
</evidence>
<comment type="similarity">
    <text evidence="1">Belongs to the aldo/keto reductase family.</text>
</comment>
<proteinExistence type="inferred from homology"/>
<dbReference type="InterPro" id="IPR020471">
    <property type="entry name" value="AKR"/>
</dbReference>
<dbReference type="Gene3D" id="3.20.20.100">
    <property type="entry name" value="NADP-dependent oxidoreductase domain"/>
    <property type="match status" value="1"/>
</dbReference>
<evidence type="ECO:0000259" key="6">
    <source>
        <dbReference type="Pfam" id="PF00248"/>
    </source>
</evidence>